<accession>A0A1B6QEU2</accession>
<dbReference type="Gramene" id="KXG36434">
    <property type="protein sequence ID" value="KXG36434"/>
    <property type="gene ID" value="SORBI_3002G331200"/>
</dbReference>
<reference evidence="3" key="2">
    <citation type="journal article" date="2018" name="Plant J.">
        <title>The Sorghum bicolor reference genome: improved assembly, gene annotations, a transcriptome atlas, and signatures of genome organization.</title>
        <authorList>
            <person name="McCormick R.F."/>
            <person name="Truong S.K."/>
            <person name="Sreedasyam A."/>
            <person name="Jenkins J."/>
            <person name="Shu S."/>
            <person name="Sims D."/>
            <person name="Kennedy M."/>
            <person name="Amirebrahimi M."/>
            <person name="Weers B.D."/>
            <person name="McKinley B."/>
            <person name="Mattison A."/>
            <person name="Morishige D.T."/>
            <person name="Grimwood J."/>
            <person name="Schmutz J."/>
            <person name="Mullet J.E."/>
        </authorList>
    </citation>
    <scope>NUCLEOTIDE SEQUENCE [LARGE SCALE GENOMIC DNA]</scope>
    <source>
        <strain evidence="3">cv. BTx623</strain>
    </source>
</reference>
<keyword evidence="3" id="KW-1185">Reference proteome</keyword>
<evidence type="ECO:0000313" key="3">
    <source>
        <dbReference type="Proteomes" id="UP000000768"/>
    </source>
</evidence>
<dbReference type="Proteomes" id="UP000000768">
    <property type="component" value="Chromosome 2"/>
</dbReference>
<sequence length="141" mass="15128">MAQPVPRRPALAIAAPAREPNGVAARYACSSAMARLPSSSLHSPSPAAFRSVFSEFCNSEPLDAPCHQPWPPPSLATCTCDPPPLGACPYVVSACSCSSAWHQRRRPSRRSSATSGPMATIEEKRERAEEGDDEWGLHVTE</sequence>
<evidence type="ECO:0000313" key="2">
    <source>
        <dbReference type="EMBL" id="KXG36434.1"/>
    </source>
</evidence>
<gene>
    <name evidence="2" type="ORF">SORBI_3002G331200</name>
</gene>
<evidence type="ECO:0000256" key="1">
    <source>
        <dbReference type="SAM" id="MobiDB-lite"/>
    </source>
</evidence>
<protein>
    <submittedName>
        <fullName evidence="2">Uncharacterized protein</fullName>
    </submittedName>
</protein>
<reference evidence="2 3" key="1">
    <citation type="journal article" date="2009" name="Nature">
        <title>The Sorghum bicolor genome and the diversification of grasses.</title>
        <authorList>
            <person name="Paterson A.H."/>
            <person name="Bowers J.E."/>
            <person name="Bruggmann R."/>
            <person name="Dubchak I."/>
            <person name="Grimwood J."/>
            <person name="Gundlach H."/>
            <person name="Haberer G."/>
            <person name="Hellsten U."/>
            <person name="Mitros T."/>
            <person name="Poliakov A."/>
            <person name="Schmutz J."/>
            <person name="Spannagl M."/>
            <person name="Tang H."/>
            <person name="Wang X."/>
            <person name="Wicker T."/>
            <person name="Bharti A.K."/>
            <person name="Chapman J."/>
            <person name="Feltus F.A."/>
            <person name="Gowik U."/>
            <person name="Grigoriev I.V."/>
            <person name="Lyons E."/>
            <person name="Maher C.A."/>
            <person name="Martis M."/>
            <person name="Narechania A."/>
            <person name="Otillar R.P."/>
            <person name="Penning B.W."/>
            <person name="Salamov A.A."/>
            <person name="Wang Y."/>
            <person name="Zhang L."/>
            <person name="Carpita N.C."/>
            <person name="Freeling M."/>
            <person name="Gingle A.R."/>
            <person name="Hash C.T."/>
            <person name="Keller B."/>
            <person name="Klein P."/>
            <person name="Kresovich S."/>
            <person name="McCann M.C."/>
            <person name="Ming R."/>
            <person name="Peterson D.G."/>
            <person name="Mehboob-ur-Rahman"/>
            <person name="Ware D."/>
            <person name="Westhoff P."/>
            <person name="Mayer K.F."/>
            <person name="Messing J."/>
            <person name="Rokhsar D.S."/>
        </authorList>
    </citation>
    <scope>NUCLEOTIDE SEQUENCE [LARGE SCALE GENOMIC DNA]</scope>
    <source>
        <strain evidence="3">cv. BTx623</strain>
    </source>
</reference>
<proteinExistence type="predicted"/>
<dbReference type="EMBL" id="CM000761">
    <property type="protein sequence ID" value="KXG36434.1"/>
    <property type="molecule type" value="Genomic_DNA"/>
</dbReference>
<name>A0A1B6QEU2_SORBI</name>
<dbReference type="AlphaFoldDB" id="A0A1B6QEU2"/>
<feature type="region of interest" description="Disordered" evidence="1">
    <location>
        <begin position="102"/>
        <end position="141"/>
    </location>
</feature>
<dbReference type="InParanoid" id="A0A1B6QEU2"/>
<organism evidence="2 3">
    <name type="scientific">Sorghum bicolor</name>
    <name type="common">Sorghum</name>
    <name type="synonym">Sorghum vulgare</name>
    <dbReference type="NCBI Taxonomy" id="4558"/>
    <lineage>
        <taxon>Eukaryota</taxon>
        <taxon>Viridiplantae</taxon>
        <taxon>Streptophyta</taxon>
        <taxon>Embryophyta</taxon>
        <taxon>Tracheophyta</taxon>
        <taxon>Spermatophyta</taxon>
        <taxon>Magnoliopsida</taxon>
        <taxon>Liliopsida</taxon>
        <taxon>Poales</taxon>
        <taxon>Poaceae</taxon>
        <taxon>PACMAD clade</taxon>
        <taxon>Panicoideae</taxon>
        <taxon>Andropogonodae</taxon>
        <taxon>Andropogoneae</taxon>
        <taxon>Sorghinae</taxon>
        <taxon>Sorghum</taxon>
    </lineage>
</organism>